<evidence type="ECO:0000313" key="3">
    <source>
        <dbReference type="Proteomes" id="UP001576776"/>
    </source>
</evidence>
<name>A0ABV4Y6F9_9CYAN</name>
<dbReference type="Proteomes" id="UP001576776">
    <property type="component" value="Unassembled WGS sequence"/>
</dbReference>
<feature type="region of interest" description="Disordered" evidence="1">
    <location>
        <begin position="37"/>
        <end position="93"/>
    </location>
</feature>
<organism evidence="2 3">
    <name type="scientific">Floridaenema fluviatile BLCC-F154</name>
    <dbReference type="NCBI Taxonomy" id="3153640"/>
    <lineage>
        <taxon>Bacteria</taxon>
        <taxon>Bacillati</taxon>
        <taxon>Cyanobacteriota</taxon>
        <taxon>Cyanophyceae</taxon>
        <taxon>Oscillatoriophycideae</taxon>
        <taxon>Aerosakkonematales</taxon>
        <taxon>Aerosakkonemataceae</taxon>
        <taxon>Floridanema</taxon>
        <taxon>Floridanema fluviatile</taxon>
    </lineage>
</organism>
<evidence type="ECO:0000313" key="2">
    <source>
        <dbReference type="EMBL" id="MFB2934088.1"/>
    </source>
</evidence>
<reference evidence="2 3" key="1">
    <citation type="submission" date="2024-09" db="EMBL/GenBank/DDBJ databases">
        <title>Floridaenema gen nov. (Aerosakkonemataceae, Aerosakkonematales ord. nov., Cyanobacteria) from benthic tropical and subtropical fresh waters, with the description of four new species.</title>
        <authorList>
            <person name="Moretto J.A."/>
            <person name="Berthold D.E."/>
            <person name="Lefler F.W."/>
            <person name="Huang I.-S."/>
            <person name="Laughinghouse H. IV."/>
        </authorList>
    </citation>
    <scope>NUCLEOTIDE SEQUENCE [LARGE SCALE GENOMIC DNA]</scope>
    <source>
        <strain evidence="2 3">BLCC-F154</strain>
    </source>
</reference>
<accession>A0ABV4Y6F9</accession>
<dbReference type="EMBL" id="JBHFNS010000016">
    <property type="protein sequence ID" value="MFB2934088.1"/>
    <property type="molecule type" value="Genomic_DNA"/>
</dbReference>
<proteinExistence type="predicted"/>
<protein>
    <submittedName>
        <fullName evidence="2">DUF928 domain-containing protein</fullName>
    </submittedName>
</protein>
<dbReference type="RefSeq" id="WP_413255611.1">
    <property type="nucleotide sequence ID" value="NZ_JBHFNS010000016.1"/>
</dbReference>
<evidence type="ECO:0000256" key="1">
    <source>
        <dbReference type="SAM" id="MobiDB-lite"/>
    </source>
</evidence>
<gene>
    <name evidence="2" type="ORF">ACE1B6_02315</name>
</gene>
<dbReference type="Pfam" id="PF06051">
    <property type="entry name" value="DUF928"/>
    <property type="match status" value="1"/>
</dbReference>
<sequence>MNWIKYPFATVAVALCLELYITPGLSTEKQGINWEVSQFQPRDVGTPPSTGSGGVRFRPRPGTQAPQSTESGGEQFLLRPGTEAPSSTGNILPNNRIRIRGWTRRSGSCVSPTEKHLTTFTPKDYVGLTVSEYPTFFGYVPQSTAQSGEFILMNQSSQVIYRTSFPIPTQPGIVSITLPAKELPPLEMGKSYQWYLVLVCNPNDRSENEISDRGWIQRTQLSQAAANQIETGKSSTLPNIYAADGIWYEALASLVALRREQPNNSQLIKDWEELLNSAGLEPFIPEPLPEN</sequence>
<comment type="caution">
    <text evidence="2">The sequence shown here is derived from an EMBL/GenBank/DDBJ whole genome shotgun (WGS) entry which is preliminary data.</text>
</comment>
<dbReference type="InterPro" id="IPR010328">
    <property type="entry name" value="DUF928"/>
</dbReference>
<feature type="compositionally biased region" description="Polar residues" evidence="1">
    <location>
        <begin position="84"/>
        <end position="93"/>
    </location>
</feature>
<keyword evidence="3" id="KW-1185">Reference proteome</keyword>